<feature type="binding site" evidence="7">
    <location>
        <begin position="264"/>
        <end position="265"/>
    </location>
    <ligand>
        <name>carbamoyl phosphate</name>
        <dbReference type="ChEBI" id="CHEBI:58228"/>
    </ligand>
</feature>
<dbReference type="FunFam" id="3.40.50.1370:FF:000008">
    <property type="entry name" value="Ornithine carbamoyltransferase"/>
    <property type="match status" value="1"/>
</dbReference>
<organism evidence="10 11">
    <name type="scientific">Selenihalanaerobacter shriftii</name>
    <dbReference type="NCBI Taxonomy" id="142842"/>
    <lineage>
        <taxon>Bacteria</taxon>
        <taxon>Bacillati</taxon>
        <taxon>Bacillota</taxon>
        <taxon>Clostridia</taxon>
        <taxon>Halanaerobiales</taxon>
        <taxon>Halobacteroidaceae</taxon>
        <taxon>Selenihalanaerobacter</taxon>
    </lineage>
</organism>
<dbReference type="GO" id="GO:0004585">
    <property type="term" value="F:ornithine carbamoyltransferase activity"/>
    <property type="evidence" value="ECO:0007669"/>
    <property type="project" value="UniProtKB-UniRule"/>
</dbReference>
<dbReference type="GO" id="GO:0042450">
    <property type="term" value="P:L-arginine biosynthetic process via ornithine"/>
    <property type="evidence" value="ECO:0007669"/>
    <property type="project" value="UniProtKB-UniRule"/>
</dbReference>
<comment type="catalytic activity">
    <reaction evidence="6 7">
        <text>carbamoyl phosphate + L-ornithine = L-citrulline + phosphate + H(+)</text>
        <dbReference type="Rhea" id="RHEA:19513"/>
        <dbReference type="ChEBI" id="CHEBI:15378"/>
        <dbReference type="ChEBI" id="CHEBI:43474"/>
        <dbReference type="ChEBI" id="CHEBI:46911"/>
        <dbReference type="ChEBI" id="CHEBI:57743"/>
        <dbReference type="ChEBI" id="CHEBI:58228"/>
        <dbReference type="EC" id="2.1.3.3"/>
    </reaction>
</comment>
<dbReference type="PANTHER" id="PTHR45753:SF3">
    <property type="entry name" value="ORNITHINE TRANSCARBAMYLASE, MITOCHONDRIAL"/>
    <property type="match status" value="1"/>
</dbReference>
<evidence type="ECO:0000256" key="6">
    <source>
        <dbReference type="ARBA" id="ARBA00048772"/>
    </source>
</evidence>
<dbReference type="Pfam" id="PF00185">
    <property type="entry name" value="OTCace"/>
    <property type="match status" value="1"/>
</dbReference>
<evidence type="ECO:0000256" key="7">
    <source>
        <dbReference type="HAMAP-Rule" id="MF_01109"/>
    </source>
</evidence>
<protein>
    <recommendedName>
        <fullName evidence="4 7">Ornithine carbamoyltransferase</fullName>
        <shortName evidence="7">OTCase</shortName>
        <ecNumber evidence="3 7">2.1.3.3</ecNumber>
    </recommendedName>
</protein>
<evidence type="ECO:0000256" key="1">
    <source>
        <dbReference type="ARBA" id="ARBA00004975"/>
    </source>
</evidence>
<feature type="binding site" evidence="7">
    <location>
        <position position="78"/>
    </location>
    <ligand>
        <name>carbamoyl phosphate</name>
        <dbReference type="ChEBI" id="CHEBI:58228"/>
    </ligand>
</feature>
<feature type="binding site" evidence="7">
    <location>
        <begin position="129"/>
        <end position="132"/>
    </location>
    <ligand>
        <name>carbamoyl phosphate</name>
        <dbReference type="ChEBI" id="CHEBI:58228"/>
    </ligand>
</feature>
<keyword evidence="5 7" id="KW-0808">Transferase</keyword>
<feature type="domain" description="Aspartate/ornithine carbamoyltransferase Asp/Orn-binding" evidence="8">
    <location>
        <begin position="148"/>
        <end position="301"/>
    </location>
</feature>
<dbReference type="Gene3D" id="3.40.50.1370">
    <property type="entry name" value="Aspartate/ornithine carbamoyltransferase"/>
    <property type="match status" value="2"/>
</dbReference>
<reference evidence="11" key="1">
    <citation type="submission" date="2017-02" db="EMBL/GenBank/DDBJ databases">
        <authorList>
            <person name="Varghese N."/>
            <person name="Submissions S."/>
        </authorList>
    </citation>
    <scope>NUCLEOTIDE SEQUENCE [LARGE SCALE GENOMIC DNA]</scope>
    <source>
        <strain evidence="11">ATCC BAA-73</strain>
    </source>
</reference>
<dbReference type="HAMAP" id="MF_01109">
    <property type="entry name" value="OTCase"/>
    <property type="match status" value="1"/>
</dbReference>
<dbReference type="InterPro" id="IPR006132">
    <property type="entry name" value="Asp/Orn_carbamoyltranf_P-bd"/>
</dbReference>
<dbReference type="OrthoDB" id="9802587at2"/>
<evidence type="ECO:0000313" key="11">
    <source>
        <dbReference type="Proteomes" id="UP000190625"/>
    </source>
</evidence>
<feature type="binding site" evidence="7">
    <location>
        <begin position="51"/>
        <end position="54"/>
    </location>
    <ligand>
        <name>carbamoyl phosphate</name>
        <dbReference type="ChEBI" id="CHEBI:58228"/>
    </ligand>
</feature>
<feature type="binding site" evidence="7">
    <location>
        <position position="160"/>
    </location>
    <ligand>
        <name>L-ornithine</name>
        <dbReference type="ChEBI" id="CHEBI:46911"/>
    </ligand>
</feature>
<dbReference type="EMBL" id="FUWM01000003">
    <property type="protein sequence ID" value="SJZ31367.1"/>
    <property type="molecule type" value="Genomic_DNA"/>
</dbReference>
<dbReference type="GO" id="GO:0016597">
    <property type="term" value="F:amino acid binding"/>
    <property type="evidence" value="ECO:0007669"/>
    <property type="project" value="InterPro"/>
</dbReference>
<dbReference type="InterPro" id="IPR006130">
    <property type="entry name" value="Asp/Orn_carbamoylTrfase"/>
</dbReference>
<dbReference type="STRING" id="142842.SAMN02745118_00210"/>
<dbReference type="GO" id="GO:0005737">
    <property type="term" value="C:cytoplasm"/>
    <property type="evidence" value="ECO:0007669"/>
    <property type="project" value="UniProtKB-SubCell"/>
</dbReference>
<dbReference type="Proteomes" id="UP000190625">
    <property type="component" value="Unassembled WGS sequence"/>
</dbReference>
<evidence type="ECO:0000259" key="9">
    <source>
        <dbReference type="Pfam" id="PF02729"/>
    </source>
</evidence>
<dbReference type="PRINTS" id="PR00102">
    <property type="entry name" value="OTCASE"/>
</dbReference>
<feature type="binding site" evidence="7">
    <location>
        <position position="102"/>
    </location>
    <ligand>
        <name>carbamoyl phosphate</name>
        <dbReference type="ChEBI" id="CHEBI:58228"/>
    </ligand>
</feature>
<keyword evidence="7" id="KW-0963">Cytoplasm</keyword>
<dbReference type="EC" id="2.1.3.3" evidence="3 7"/>
<evidence type="ECO:0000256" key="5">
    <source>
        <dbReference type="ARBA" id="ARBA00022679"/>
    </source>
</evidence>
<comment type="similarity">
    <text evidence="2 7">Belongs to the aspartate/ornithine carbamoyltransferase superfamily. OTCase family.</text>
</comment>
<comment type="pathway">
    <text evidence="1">Amino-acid biosynthesis; L-arginine biosynthesis; L-arginine from L-ornithine and carbamoyl phosphate: step 1/3.</text>
</comment>
<feature type="binding site" evidence="7">
    <location>
        <position position="224"/>
    </location>
    <ligand>
        <name>L-ornithine</name>
        <dbReference type="ChEBI" id="CHEBI:46911"/>
    </ligand>
</feature>
<dbReference type="PROSITE" id="PS00097">
    <property type="entry name" value="CARBAMOYLTRANSFERASE"/>
    <property type="match status" value="1"/>
</dbReference>
<dbReference type="PANTHER" id="PTHR45753">
    <property type="entry name" value="ORNITHINE CARBAMOYLTRANSFERASE, MITOCHONDRIAL"/>
    <property type="match status" value="1"/>
</dbReference>
<evidence type="ECO:0000256" key="2">
    <source>
        <dbReference type="ARBA" id="ARBA00007805"/>
    </source>
</evidence>
<evidence type="ECO:0000256" key="4">
    <source>
        <dbReference type="ARBA" id="ARBA00016634"/>
    </source>
</evidence>
<evidence type="ECO:0000259" key="8">
    <source>
        <dbReference type="Pfam" id="PF00185"/>
    </source>
</evidence>
<feature type="binding site" evidence="7">
    <location>
        <position position="292"/>
    </location>
    <ligand>
        <name>carbamoyl phosphate</name>
        <dbReference type="ChEBI" id="CHEBI:58228"/>
    </ligand>
</feature>
<feature type="domain" description="Aspartate/ornithine carbamoyltransferase carbamoyl-P binding" evidence="9">
    <location>
        <begin position="2"/>
        <end position="142"/>
    </location>
</feature>
<dbReference type="RefSeq" id="WP_078808739.1">
    <property type="nucleotide sequence ID" value="NZ_FUWM01000003.1"/>
</dbReference>
<proteinExistence type="inferred from homology"/>
<dbReference type="InterPro" id="IPR036901">
    <property type="entry name" value="Asp/Orn_carbamoylTrfase_sf"/>
</dbReference>
<dbReference type="NCBIfam" id="TIGR00658">
    <property type="entry name" value="orni_carb_tr"/>
    <property type="match status" value="1"/>
</dbReference>
<dbReference type="GO" id="GO:0019240">
    <property type="term" value="P:citrulline biosynthetic process"/>
    <property type="evidence" value="ECO:0007669"/>
    <property type="project" value="TreeGrafter"/>
</dbReference>
<evidence type="ECO:0000313" key="10">
    <source>
        <dbReference type="EMBL" id="SJZ31367.1"/>
    </source>
</evidence>
<name>A0A1T4JMP5_9FIRM</name>
<dbReference type="Pfam" id="PF02729">
    <property type="entry name" value="OTCace_N"/>
    <property type="match status" value="1"/>
</dbReference>
<dbReference type="InterPro" id="IPR006131">
    <property type="entry name" value="Asp_carbamoyltransf_Asp/Orn-bd"/>
</dbReference>
<dbReference type="NCBIfam" id="NF001986">
    <property type="entry name" value="PRK00779.1"/>
    <property type="match status" value="1"/>
</dbReference>
<feature type="binding site" evidence="7">
    <location>
        <begin position="228"/>
        <end position="229"/>
    </location>
    <ligand>
        <name>L-ornithine</name>
        <dbReference type="ChEBI" id="CHEBI:46911"/>
    </ligand>
</feature>
<accession>A0A1T4JMP5</accession>
<keyword evidence="11" id="KW-1185">Reference proteome</keyword>
<dbReference type="InterPro" id="IPR024904">
    <property type="entry name" value="OTCase_ArgI"/>
</dbReference>
<gene>
    <name evidence="10" type="ORF">SAMN02745118_00210</name>
</gene>
<dbReference type="SUPFAM" id="SSF53671">
    <property type="entry name" value="Aspartate/ornithine carbamoyltransferase"/>
    <property type="match status" value="1"/>
</dbReference>
<comment type="subcellular location">
    <subcellularLocation>
        <location evidence="7">Cytoplasm</location>
    </subcellularLocation>
</comment>
<sequence length="322" mass="35498">MRHLLTVADLGVEEIEGLFDLTDKLKREVEDGIKHPILAGKTLGMIFQKSSTRTRVSFETGTFQLGGHALFLSSNDIQLGRGETVSDTAKTLSRYVDGIMIRTYDHSDVEELAEAGSIPVINGLTDLLHPCQILADLYTIQEKKGNLKGKKLTYIGDGNNIANSLLLGTTKVGMDITICTPAGYEPDSEIIKEAKTQAEMSGSQVEILDDPVVAVEGADAIYTDTWASMGDEAEKAERLKAFEGFQVTTELMNKAKDDVIFLHCLPAYRGQEMTAEVIDGPQSVVFDEAENRMHIQKAIMVKLMEENSQNMQESNEYKQNIS</sequence>
<dbReference type="AlphaFoldDB" id="A0A1T4JMP5"/>
<dbReference type="InterPro" id="IPR002292">
    <property type="entry name" value="Orn/put_carbamltrans"/>
</dbReference>
<dbReference type="PRINTS" id="PR00100">
    <property type="entry name" value="AOTCASE"/>
</dbReference>
<evidence type="ECO:0000256" key="3">
    <source>
        <dbReference type="ARBA" id="ARBA00013007"/>
    </source>
</evidence>